<dbReference type="Gene3D" id="3.40.50.620">
    <property type="entry name" value="HUPs"/>
    <property type="match status" value="2"/>
</dbReference>
<feature type="domain" description="UspA" evidence="4">
    <location>
        <begin position="154"/>
        <end position="288"/>
    </location>
</feature>
<evidence type="ECO:0000256" key="3">
    <source>
        <dbReference type="ARBA" id="ARBA00022840"/>
    </source>
</evidence>
<dbReference type="InterPro" id="IPR006015">
    <property type="entry name" value="Universal_stress_UspA"/>
</dbReference>
<evidence type="ECO:0000256" key="1">
    <source>
        <dbReference type="ARBA" id="ARBA00008791"/>
    </source>
</evidence>
<evidence type="ECO:0000256" key="2">
    <source>
        <dbReference type="ARBA" id="ARBA00022741"/>
    </source>
</evidence>
<dbReference type="EMBL" id="JBHTMB010000307">
    <property type="protein sequence ID" value="MFD1237704.1"/>
    <property type="molecule type" value="Genomic_DNA"/>
</dbReference>
<dbReference type="RefSeq" id="WP_346091447.1">
    <property type="nucleotide sequence ID" value="NZ_BAABKS010000024.1"/>
</dbReference>
<proteinExistence type="inferred from homology"/>
<name>A0ABW3VTR4_9PSEU</name>
<dbReference type="InterPro" id="IPR014729">
    <property type="entry name" value="Rossmann-like_a/b/a_fold"/>
</dbReference>
<dbReference type="Pfam" id="PF00582">
    <property type="entry name" value="Usp"/>
    <property type="match status" value="2"/>
</dbReference>
<keyword evidence="2" id="KW-0547">Nucleotide-binding</keyword>
<dbReference type="Proteomes" id="UP001597182">
    <property type="component" value="Unassembled WGS sequence"/>
</dbReference>
<dbReference type="SUPFAM" id="SSF52402">
    <property type="entry name" value="Adenine nucleotide alpha hydrolases-like"/>
    <property type="match status" value="2"/>
</dbReference>
<dbReference type="PANTHER" id="PTHR46268:SF27">
    <property type="entry name" value="UNIVERSAL STRESS PROTEIN RV2623"/>
    <property type="match status" value="1"/>
</dbReference>
<sequence length="289" mass="29763">MGDQGARSVVVGVDGSEAASDAVRWAADEAARSHLPLRLVAAVEWVTPHRIGATGLEPPDVREAVVTTAEGWLADARTLAEDAAPSPEVQTQVRGGTPAAVLHQESADAQLVVVGHRGRGRVSGLLSGSVAVAVAASARCPVVVVRGTATANGPVVVGVDGSMVSEAALSYAFATASARRAGLVAVHVWNDSTVDTADWALRDRDAIEATEHEVLAERLAGWSEKYPDVAVEPLIVRDDPASVLVDHAATAQLVVVGSRGRGSVRGTLLGSVSQALLRRASCPVAVVRP</sequence>
<accession>A0ABW3VTR4</accession>
<keyword evidence="3" id="KW-0067">ATP-binding</keyword>
<gene>
    <name evidence="5" type="ORF">ACFQ34_30845</name>
</gene>
<feature type="domain" description="UspA" evidence="4">
    <location>
        <begin position="7"/>
        <end position="146"/>
    </location>
</feature>
<evidence type="ECO:0000313" key="6">
    <source>
        <dbReference type="Proteomes" id="UP001597182"/>
    </source>
</evidence>
<reference evidence="6" key="1">
    <citation type="journal article" date="2019" name="Int. J. Syst. Evol. Microbiol.">
        <title>The Global Catalogue of Microorganisms (GCM) 10K type strain sequencing project: providing services to taxonomists for standard genome sequencing and annotation.</title>
        <authorList>
            <consortium name="The Broad Institute Genomics Platform"/>
            <consortium name="The Broad Institute Genome Sequencing Center for Infectious Disease"/>
            <person name="Wu L."/>
            <person name="Ma J."/>
        </authorList>
    </citation>
    <scope>NUCLEOTIDE SEQUENCE [LARGE SCALE GENOMIC DNA]</scope>
    <source>
        <strain evidence="6">CCUG 49018</strain>
    </source>
</reference>
<organism evidence="5 6">
    <name type="scientific">Pseudonocardia benzenivorans</name>
    <dbReference type="NCBI Taxonomy" id="228005"/>
    <lineage>
        <taxon>Bacteria</taxon>
        <taxon>Bacillati</taxon>
        <taxon>Actinomycetota</taxon>
        <taxon>Actinomycetes</taxon>
        <taxon>Pseudonocardiales</taxon>
        <taxon>Pseudonocardiaceae</taxon>
        <taxon>Pseudonocardia</taxon>
    </lineage>
</organism>
<evidence type="ECO:0000313" key="5">
    <source>
        <dbReference type="EMBL" id="MFD1237704.1"/>
    </source>
</evidence>
<keyword evidence="6" id="KW-1185">Reference proteome</keyword>
<dbReference type="InterPro" id="IPR006016">
    <property type="entry name" value="UspA"/>
</dbReference>
<dbReference type="PRINTS" id="PR01438">
    <property type="entry name" value="UNVRSLSTRESS"/>
</dbReference>
<comment type="similarity">
    <text evidence="1">Belongs to the universal stress protein A family.</text>
</comment>
<dbReference type="PANTHER" id="PTHR46268">
    <property type="entry name" value="STRESS RESPONSE PROTEIN NHAX"/>
    <property type="match status" value="1"/>
</dbReference>
<comment type="caution">
    <text evidence="5">The sequence shown here is derived from an EMBL/GenBank/DDBJ whole genome shotgun (WGS) entry which is preliminary data.</text>
</comment>
<evidence type="ECO:0000259" key="4">
    <source>
        <dbReference type="Pfam" id="PF00582"/>
    </source>
</evidence>
<protein>
    <submittedName>
        <fullName evidence="5">Universal stress protein</fullName>
    </submittedName>
</protein>